<dbReference type="AlphaFoldDB" id="A0A397SHC8"/>
<keyword evidence="1" id="KW-0812">Transmembrane</keyword>
<evidence type="ECO:0000313" key="3">
    <source>
        <dbReference type="Proteomes" id="UP000265703"/>
    </source>
</evidence>
<keyword evidence="1" id="KW-1133">Transmembrane helix</keyword>
<accession>A0A397SHC8</accession>
<reference evidence="2 3" key="1">
    <citation type="submission" date="2018-06" db="EMBL/GenBank/DDBJ databases">
        <title>Comparative genomics reveals the genomic features of Rhizophagus irregularis, R. cerebriforme, R. diaphanum and Gigaspora rosea, and their symbiotic lifestyle signature.</title>
        <authorList>
            <person name="Morin E."/>
            <person name="San Clemente H."/>
            <person name="Chen E.C.H."/>
            <person name="De La Providencia I."/>
            <person name="Hainaut M."/>
            <person name="Kuo A."/>
            <person name="Kohler A."/>
            <person name="Murat C."/>
            <person name="Tang N."/>
            <person name="Roy S."/>
            <person name="Loubradou J."/>
            <person name="Henrissat B."/>
            <person name="Grigoriev I.V."/>
            <person name="Corradi N."/>
            <person name="Roux C."/>
            <person name="Martin F.M."/>
        </authorList>
    </citation>
    <scope>NUCLEOTIDE SEQUENCE [LARGE SCALE GENOMIC DNA]</scope>
    <source>
        <strain evidence="2 3">DAOM 227022</strain>
    </source>
</reference>
<protein>
    <submittedName>
        <fullName evidence="2">Uncharacterized protein</fullName>
    </submittedName>
</protein>
<evidence type="ECO:0000256" key="1">
    <source>
        <dbReference type="SAM" id="Phobius"/>
    </source>
</evidence>
<gene>
    <name evidence="2" type="ORF">C1645_742426</name>
</gene>
<keyword evidence="1" id="KW-0472">Membrane</keyword>
<feature type="transmembrane region" description="Helical" evidence="1">
    <location>
        <begin position="123"/>
        <end position="142"/>
    </location>
</feature>
<proteinExistence type="predicted"/>
<name>A0A397SHC8_9GLOM</name>
<dbReference type="Proteomes" id="UP000265703">
    <property type="component" value="Unassembled WGS sequence"/>
</dbReference>
<sequence length="171" mass="19538">MCHRFNLFLEFRMMFRPTIEDIRMSEIMKERNGQQAKEITLEILIYFRKLEVSNVAIHKKVDVVFLASLIASLVTQFPREILLGVAVNLEMGIVNLVIVDVLRIDKVNKVVNKVNKVVNKVKIVTVEVAVNIMMVNIVYVAVNLVKQHLNKAVLASGRGQRFFGQFGRLNS</sequence>
<organism evidence="2 3">
    <name type="scientific">Glomus cerebriforme</name>
    <dbReference type="NCBI Taxonomy" id="658196"/>
    <lineage>
        <taxon>Eukaryota</taxon>
        <taxon>Fungi</taxon>
        <taxon>Fungi incertae sedis</taxon>
        <taxon>Mucoromycota</taxon>
        <taxon>Glomeromycotina</taxon>
        <taxon>Glomeromycetes</taxon>
        <taxon>Glomerales</taxon>
        <taxon>Glomeraceae</taxon>
        <taxon>Glomus</taxon>
    </lineage>
</organism>
<dbReference type="EMBL" id="QKYT01000502">
    <property type="protein sequence ID" value="RIA84309.1"/>
    <property type="molecule type" value="Genomic_DNA"/>
</dbReference>
<evidence type="ECO:0000313" key="2">
    <source>
        <dbReference type="EMBL" id="RIA84309.1"/>
    </source>
</evidence>
<comment type="caution">
    <text evidence="2">The sequence shown here is derived from an EMBL/GenBank/DDBJ whole genome shotgun (WGS) entry which is preliminary data.</text>
</comment>
<feature type="transmembrane region" description="Helical" evidence="1">
    <location>
        <begin position="81"/>
        <end position="102"/>
    </location>
</feature>
<keyword evidence="3" id="KW-1185">Reference proteome</keyword>